<dbReference type="InterPro" id="IPR009010">
    <property type="entry name" value="Asp_de-COase-like_dom_sf"/>
</dbReference>
<evidence type="ECO:0000256" key="2">
    <source>
        <dbReference type="ARBA" id="ARBA00001966"/>
    </source>
</evidence>
<dbReference type="Gene3D" id="3.40.50.740">
    <property type="match status" value="1"/>
</dbReference>
<protein>
    <submittedName>
        <fullName evidence="12">Nitrate reductase</fullName>
    </submittedName>
</protein>
<evidence type="ECO:0000256" key="3">
    <source>
        <dbReference type="ARBA" id="ARBA00008747"/>
    </source>
</evidence>
<keyword evidence="8" id="KW-0408">Iron</keyword>
<dbReference type="Gene3D" id="2.40.40.20">
    <property type="match status" value="1"/>
</dbReference>
<dbReference type="Gene3D" id="3.40.228.10">
    <property type="entry name" value="Dimethylsulfoxide Reductase, domain 2"/>
    <property type="match status" value="1"/>
</dbReference>
<dbReference type="Gene3D" id="2.20.25.90">
    <property type="entry name" value="ADC-like domains"/>
    <property type="match status" value="1"/>
</dbReference>
<evidence type="ECO:0000256" key="5">
    <source>
        <dbReference type="ARBA" id="ARBA00022505"/>
    </source>
</evidence>
<keyword evidence="9" id="KW-0411">Iron-sulfur</keyword>
<evidence type="ECO:0000256" key="1">
    <source>
        <dbReference type="ARBA" id="ARBA00001942"/>
    </source>
</evidence>
<dbReference type="GO" id="GO:0046872">
    <property type="term" value="F:metal ion binding"/>
    <property type="evidence" value="ECO:0007669"/>
    <property type="project" value="UniProtKB-KW"/>
</dbReference>
<feature type="domain" description="4Fe-4S Mo/W bis-MGD-type" evidence="11">
    <location>
        <begin position="8"/>
        <end position="64"/>
    </location>
</feature>
<keyword evidence="6" id="KW-0479">Metal-binding</keyword>
<keyword evidence="5" id="KW-0500">Molybdenum</keyword>
<evidence type="ECO:0000256" key="7">
    <source>
        <dbReference type="ARBA" id="ARBA00023002"/>
    </source>
</evidence>
<dbReference type="GO" id="GO:0016491">
    <property type="term" value="F:oxidoreductase activity"/>
    <property type="evidence" value="ECO:0007669"/>
    <property type="project" value="UniProtKB-KW"/>
</dbReference>
<dbReference type="GO" id="GO:0051539">
    <property type="term" value="F:4 iron, 4 sulfur cluster binding"/>
    <property type="evidence" value="ECO:0007669"/>
    <property type="project" value="UniProtKB-KW"/>
</dbReference>
<dbReference type="Pfam" id="PF01568">
    <property type="entry name" value="Molydop_binding"/>
    <property type="match status" value="1"/>
</dbReference>
<comment type="cofactor">
    <cofactor evidence="2">
        <name>[4Fe-4S] cluster</name>
        <dbReference type="ChEBI" id="CHEBI:49883"/>
    </cofactor>
</comment>
<dbReference type="InterPro" id="IPR050123">
    <property type="entry name" value="Prok_molybdopt-oxidoreductase"/>
</dbReference>
<name>A0A916ZHL5_9HYPH</name>
<evidence type="ECO:0000313" key="13">
    <source>
        <dbReference type="Proteomes" id="UP000644699"/>
    </source>
</evidence>
<accession>A0A916ZHL5</accession>
<dbReference type="SUPFAM" id="SSF50692">
    <property type="entry name" value="ADC-like"/>
    <property type="match status" value="1"/>
</dbReference>
<dbReference type="GO" id="GO:0016020">
    <property type="term" value="C:membrane"/>
    <property type="evidence" value="ECO:0007669"/>
    <property type="project" value="TreeGrafter"/>
</dbReference>
<evidence type="ECO:0000256" key="10">
    <source>
        <dbReference type="ARBA" id="ARBA00023063"/>
    </source>
</evidence>
<evidence type="ECO:0000256" key="6">
    <source>
        <dbReference type="ARBA" id="ARBA00022723"/>
    </source>
</evidence>
<keyword evidence="4" id="KW-0004">4Fe-4S</keyword>
<dbReference type="InterPro" id="IPR027467">
    <property type="entry name" value="MopterinOxRdtase_cofactor_BS"/>
</dbReference>
<sequence>MSVEPVLGGTVKTTCPYCGTGCGVLATPRPDGTVAIAGDPDHPANFGRLCSKGAALGETLGLADRLVHPRIGGARASWDEALDLVARRFSETIAAHGPDSVAFYVSGQLLTEDYYIANKLMKGFIGSGNIDTNSRLCMSSSVAGHVRAFGADTVPGTYEDLEHADLVVLVGSNLAWCHPVLYQRIAAAKAARPDLRIVLIDPRRTATADLADLHLALAPDADAALFSGLLAFLDEAGVVNTDYVARHTEGFAAALDAARAWTLPRLARRTGLAADQILSFFRLFAVREKVVTVYSQGVNQSVCGTDKVNAILNCHLATGRIGREGMGPFSVTGQPNAMGGREVGGLANMLAAHLRLEDAAHRDLAQGFWQSPAIAAKPGLKAVDLFRAVGAGRIKALWIMGTNPVVSMPEADGVADALRRCPFVAVSDIMARTDTLDLAHVALPAAGWGEKDGTVTNSERRISRQRPFLARPGEARPDWWIIAEVARRMGFGEAFAYEGPADIFDEHARLSAAGNAGSRDFDLSGLVGLDPAGYESLAPVQWPVTQAGGRTRFFAEGGFFHPGGKARFVVPEGEQTSATGLISPSARGEIDRSERHLLLTVRLNSGRVRDHWHTMTRTGLSARLSGHIAEPYAEIHPEDAARAGLREAEIVRLRSPHGEVLLRCLMTDRVRPGEIFAPMHWNGPFASKARIDALVEARVDPVSGQPALKGSRVSIARYPAAWYGFAVLRERPATIPAAYHALARTEGGWRVELADADGLDPIELARALFDGAGDHDLSECRDRTGGTQGFAAFEGKRLRGALWLGAAPVAVSRLWASLQLASERHDALARWRLLAGRGGADRPDPGAIVCSCFKVGAKDIARAIAGGCDSVAAVGAATKAGTNCGSCRSEIKGIIDGQSLRQIA</sequence>
<dbReference type="InterPro" id="IPR006657">
    <property type="entry name" value="MoPterin_dinucl-bd_dom"/>
</dbReference>
<dbReference type="GO" id="GO:0045333">
    <property type="term" value="P:cellular respiration"/>
    <property type="evidence" value="ECO:0007669"/>
    <property type="project" value="UniProtKB-ARBA"/>
</dbReference>
<evidence type="ECO:0000313" key="12">
    <source>
        <dbReference type="EMBL" id="GGD96607.1"/>
    </source>
</evidence>
<dbReference type="InterPro" id="IPR006963">
    <property type="entry name" value="Mopterin_OxRdtase_4Fe-4S_dom"/>
</dbReference>
<dbReference type="EMBL" id="BMIQ01000002">
    <property type="protein sequence ID" value="GGD96607.1"/>
    <property type="molecule type" value="Genomic_DNA"/>
</dbReference>
<dbReference type="InterPro" id="IPR041854">
    <property type="entry name" value="BFD-like_2Fe2S-bd_dom_sf"/>
</dbReference>
<comment type="caution">
    <text evidence="12">The sequence shown here is derived from an EMBL/GenBank/DDBJ whole genome shotgun (WGS) entry which is preliminary data.</text>
</comment>
<dbReference type="PROSITE" id="PS51669">
    <property type="entry name" value="4FE4S_MOW_BIS_MGD"/>
    <property type="match status" value="1"/>
</dbReference>
<keyword evidence="13" id="KW-1185">Reference proteome</keyword>
<dbReference type="GO" id="GO:0042128">
    <property type="term" value="P:nitrate assimilation"/>
    <property type="evidence" value="ECO:0007669"/>
    <property type="project" value="UniProtKB-KW"/>
</dbReference>
<dbReference type="SMART" id="SM00926">
    <property type="entry name" value="Molybdop_Fe4S4"/>
    <property type="match status" value="1"/>
</dbReference>
<evidence type="ECO:0000256" key="4">
    <source>
        <dbReference type="ARBA" id="ARBA00022485"/>
    </source>
</evidence>
<reference evidence="12" key="2">
    <citation type="submission" date="2020-09" db="EMBL/GenBank/DDBJ databases">
        <authorList>
            <person name="Sun Q."/>
            <person name="Zhou Y."/>
        </authorList>
    </citation>
    <scope>NUCLEOTIDE SEQUENCE</scope>
    <source>
        <strain evidence="12">CGMCC 1.15367</strain>
    </source>
</reference>
<dbReference type="SUPFAM" id="SSF53706">
    <property type="entry name" value="Formate dehydrogenase/DMSO reductase, domains 1-3"/>
    <property type="match status" value="1"/>
</dbReference>
<comment type="similarity">
    <text evidence="3">Belongs to the prokaryotic molybdopterin-containing oxidoreductase family. NasA/NapA/NarB subfamily.</text>
</comment>
<evidence type="ECO:0000256" key="8">
    <source>
        <dbReference type="ARBA" id="ARBA00023004"/>
    </source>
</evidence>
<keyword evidence="7" id="KW-0560">Oxidoreductase</keyword>
<dbReference type="InterPro" id="IPR006656">
    <property type="entry name" value="Mopterin_OxRdtase"/>
</dbReference>
<dbReference type="Pfam" id="PF04324">
    <property type="entry name" value="Fer2_BFD"/>
    <property type="match status" value="1"/>
</dbReference>
<keyword evidence="10" id="KW-0534">Nitrate assimilation</keyword>
<dbReference type="GO" id="GO:1990204">
    <property type="term" value="C:oxidoreductase complex"/>
    <property type="evidence" value="ECO:0007669"/>
    <property type="project" value="UniProtKB-ARBA"/>
</dbReference>
<reference evidence="12" key="1">
    <citation type="journal article" date="2014" name="Int. J. Syst. Evol. Microbiol.">
        <title>Complete genome sequence of Corynebacterium casei LMG S-19264T (=DSM 44701T), isolated from a smear-ripened cheese.</title>
        <authorList>
            <consortium name="US DOE Joint Genome Institute (JGI-PGF)"/>
            <person name="Walter F."/>
            <person name="Albersmeier A."/>
            <person name="Kalinowski J."/>
            <person name="Ruckert C."/>
        </authorList>
    </citation>
    <scope>NUCLEOTIDE SEQUENCE</scope>
    <source>
        <strain evidence="12">CGMCC 1.15367</strain>
    </source>
</reference>
<dbReference type="Gene3D" id="1.10.10.1100">
    <property type="entry name" value="BFD-like [2Fe-2S]-binding domain"/>
    <property type="match status" value="1"/>
</dbReference>
<gene>
    <name evidence="12" type="primary">narB</name>
    <name evidence="12" type="ORF">GCM10011390_14240</name>
</gene>
<dbReference type="Pfam" id="PF00384">
    <property type="entry name" value="Molybdopterin"/>
    <property type="match status" value="1"/>
</dbReference>
<dbReference type="CDD" id="cd02791">
    <property type="entry name" value="MopB_CT_Nitrate-R-NapA-like"/>
    <property type="match status" value="1"/>
</dbReference>
<dbReference type="AlphaFoldDB" id="A0A916ZHL5"/>
<dbReference type="InterPro" id="IPR041957">
    <property type="entry name" value="CT_Nitrate-R-NapA-like"/>
</dbReference>
<dbReference type="GO" id="GO:0043546">
    <property type="term" value="F:molybdopterin cofactor binding"/>
    <property type="evidence" value="ECO:0007669"/>
    <property type="project" value="InterPro"/>
</dbReference>
<dbReference type="Proteomes" id="UP000644699">
    <property type="component" value="Unassembled WGS sequence"/>
</dbReference>
<dbReference type="PROSITE" id="PS00551">
    <property type="entry name" value="MOLYBDOPTERIN_PROK_1"/>
    <property type="match status" value="1"/>
</dbReference>
<dbReference type="PANTHER" id="PTHR43105">
    <property type="entry name" value="RESPIRATORY NITRATE REDUCTASE"/>
    <property type="match status" value="1"/>
</dbReference>
<dbReference type="Pfam" id="PF04879">
    <property type="entry name" value="Molybdop_Fe4S4"/>
    <property type="match status" value="1"/>
</dbReference>
<dbReference type="PANTHER" id="PTHR43105:SF9">
    <property type="entry name" value="NADPH-FE(3+) OXIDOREDUCTASE SUBUNIT ALPHA"/>
    <property type="match status" value="1"/>
</dbReference>
<comment type="cofactor">
    <cofactor evidence="1">
        <name>Mo-bis(molybdopterin guanine dinucleotide)</name>
        <dbReference type="ChEBI" id="CHEBI:60539"/>
    </cofactor>
</comment>
<dbReference type="InterPro" id="IPR007419">
    <property type="entry name" value="BFD-like_2Fe2S-bd_dom"/>
</dbReference>
<evidence type="ECO:0000259" key="11">
    <source>
        <dbReference type="PROSITE" id="PS51669"/>
    </source>
</evidence>
<proteinExistence type="inferred from homology"/>
<evidence type="ECO:0000256" key="9">
    <source>
        <dbReference type="ARBA" id="ARBA00023014"/>
    </source>
</evidence>
<dbReference type="CDD" id="cd02754">
    <property type="entry name" value="MopB_Nitrate-R-NapA-like"/>
    <property type="match status" value="1"/>
</dbReference>
<organism evidence="12 13">
    <name type="scientific">Aureimonas endophytica</name>
    <dbReference type="NCBI Taxonomy" id="2027858"/>
    <lineage>
        <taxon>Bacteria</taxon>
        <taxon>Pseudomonadati</taxon>
        <taxon>Pseudomonadota</taxon>
        <taxon>Alphaproteobacteria</taxon>
        <taxon>Hyphomicrobiales</taxon>
        <taxon>Aurantimonadaceae</taxon>
        <taxon>Aureimonas</taxon>
    </lineage>
</organism>
<dbReference type="RefSeq" id="WP_188907547.1">
    <property type="nucleotide sequence ID" value="NZ_BMIQ01000002.1"/>
</dbReference>